<proteinExistence type="predicted"/>
<evidence type="ECO:0000256" key="3">
    <source>
        <dbReference type="ARBA" id="ARBA00023274"/>
    </source>
</evidence>
<protein>
    <submittedName>
        <fullName evidence="4">Uncharacterized protein</fullName>
    </submittedName>
</protein>
<keyword evidence="3" id="KW-0687">Ribonucleoprotein</keyword>
<evidence type="ECO:0000313" key="4">
    <source>
        <dbReference type="EMBL" id="KAK7812770.1"/>
    </source>
</evidence>
<dbReference type="AlphaFoldDB" id="A0AAW0IER5"/>
<accession>A0AAW0IER5</accession>
<comment type="caution">
    <text evidence="4">The sequence shown here is derived from an EMBL/GenBank/DDBJ whole genome shotgun (WGS) entry which is preliminary data.</text>
</comment>
<sequence>MQNGQRQETNTYRSSDDIEVTFSLDAERGSKAFWKEIRGGAKETGTKMMKIMTQEVQLNYVTEVVTSLIPDNIGKDIARACQSFYLLYNIFVSEVKMLKRPIFEMEKLMELHGEDKDFENKK</sequence>
<gene>
    <name evidence="4" type="ORF">U0070_013832</name>
</gene>
<dbReference type="InterPro" id="IPR001593">
    <property type="entry name" value="Ribosomal_eS1"/>
</dbReference>
<reference evidence="4 5" key="1">
    <citation type="journal article" date="2023" name="bioRxiv">
        <title>Conserved and derived expression patterns and positive selection on dental genes reveal complex evolutionary context of ever-growing rodent molars.</title>
        <authorList>
            <person name="Calamari Z.T."/>
            <person name="Song A."/>
            <person name="Cohen E."/>
            <person name="Akter M."/>
            <person name="Roy R.D."/>
            <person name="Hallikas O."/>
            <person name="Christensen M.M."/>
            <person name="Li P."/>
            <person name="Marangoni P."/>
            <person name="Jernvall J."/>
            <person name="Klein O.D."/>
        </authorList>
    </citation>
    <scope>NUCLEOTIDE SEQUENCE [LARGE SCALE GENOMIC DNA]</scope>
    <source>
        <strain evidence="4">V071</strain>
    </source>
</reference>
<keyword evidence="5" id="KW-1185">Reference proteome</keyword>
<dbReference type="EMBL" id="JBBHLL010000145">
    <property type="protein sequence ID" value="KAK7812770.1"/>
    <property type="molecule type" value="Genomic_DNA"/>
</dbReference>
<dbReference type="Pfam" id="PF01015">
    <property type="entry name" value="Ribosomal_S3Ae"/>
    <property type="match status" value="1"/>
</dbReference>
<evidence type="ECO:0000256" key="2">
    <source>
        <dbReference type="ARBA" id="ARBA00022980"/>
    </source>
</evidence>
<keyword evidence="2" id="KW-0689">Ribosomal protein</keyword>
<dbReference type="GO" id="GO:0003735">
    <property type="term" value="F:structural constituent of ribosome"/>
    <property type="evidence" value="ECO:0007669"/>
    <property type="project" value="InterPro"/>
</dbReference>
<feature type="non-terminal residue" evidence="4">
    <location>
        <position position="122"/>
    </location>
</feature>
<keyword evidence="1" id="KW-0963">Cytoplasm</keyword>
<organism evidence="4 5">
    <name type="scientific">Myodes glareolus</name>
    <name type="common">Bank vole</name>
    <name type="synonym">Clethrionomys glareolus</name>
    <dbReference type="NCBI Taxonomy" id="447135"/>
    <lineage>
        <taxon>Eukaryota</taxon>
        <taxon>Metazoa</taxon>
        <taxon>Chordata</taxon>
        <taxon>Craniata</taxon>
        <taxon>Vertebrata</taxon>
        <taxon>Euteleostomi</taxon>
        <taxon>Mammalia</taxon>
        <taxon>Eutheria</taxon>
        <taxon>Euarchontoglires</taxon>
        <taxon>Glires</taxon>
        <taxon>Rodentia</taxon>
        <taxon>Myomorpha</taxon>
        <taxon>Muroidea</taxon>
        <taxon>Cricetidae</taxon>
        <taxon>Arvicolinae</taxon>
        <taxon>Myodes</taxon>
    </lineage>
</organism>
<evidence type="ECO:0000313" key="5">
    <source>
        <dbReference type="Proteomes" id="UP001488838"/>
    </source>
</evidence>
<dbReference type="GO" id="GO:1990904">
    <property type="term" value="C:ribonucleoprotein complex"/>
    <property type="evidence" value="ECO:0007669"/>
    <property type="project" value="UniProtKB-KW"/>
</dbReference>
<dbReference type="GO" id="GO:0005840">
    <property type="term" value="C:ribosome"/>
    <property type="evidence" value="ECO:0007669"/>
    <property type="project" value="UniProtKB-KW"/>
</dbReference>
<dbReference type="Proteomes" id="UP001488838">
    <property type="component" value="Unassembled WGS sequence"/>
</dbReference>
<name>A0AAW0IER5_MYOGA</name>
<dbReference type="PANTHER" id="PTHR11830">
    <property type="entry name" value="40S RIBOSOMAL PROTEIN S3A"/>
    <property type="match status" value="1"/>
</dbReference>
<evidence type="ECO:0000256" key="1">
    <source>
        <dbReference type="ARBA" id="ARBA00022490"/>
    </source>
</evidence>
<dbReference type="GO" id="GO:0006412">
    <property type="term" value="P:translation"/>
    <property type="evidence" value="ECO:0007669"/>
    <property type="project" value="InterPro"/>
</dbReference>